<dbReference type="Proteomes" id="UP000224006">
    <property type="component" value="Chromosome III"/>
</dbReference>
<keyword evidence="5" id="KW-1185">Reference proteome</keyword>
<name>A0A2A9MIU0_BESBE</name>
<comment type="caution">
    <text evidence="4">The sequence shown here is derived from an EMBL/GenBank/DDBJ whole genome shotgun (WGS) entry which is preliminary data.</text>
</comment>
<keyword evidence="2" id="KW-1133">Transmembrane helix</keyword>
<protein>
    <submittedName>
        <fullName evidence="4">SAG-related sequence</fullName>
    </submittedName>
</protein>
<feature type="region of interest" description="Disordered" evidence="1">
    <location>
        <begin position="49"/>
        <end position="79"/>
    </location>
</feature>
<dbReference type="Pfam" id="PF04092">
    <property type="entry name" value="SAG"/>
    <property type="match status" value="2"/>
</dbReference>
<dbReference type="RefSeq" id="XP_029220180.1">
    <property type="nucleotide sequence ID" value="XM_029362814.1"/>
</dbReference>
<dbReference type="InterPro" id="IPR028352">
    <property type="entry name" value="Surface_antig_SAG1"/>
</dbReference>
<dbReference type="AlphaFoldDB" id="A0A2A9MIU0"/>
<dbReference type="GO" id="GO:0016020">
    <property type="term" value="C:membrane"/>
    <property type="evidence" value="ECO:0007669"/>
    <property type="project" value="InterPro"/>
</dbReference>
<feature type="compositionally biased region" description="Polar residues" evidence="1">
    <location>
        <begin position="55"/>
        <end position="79"/>
    </location>
</feature>
<dbReference type="Gene3D" id="2.60.40.1320">
    <property type="entry name" value="SRS domain"/>
    <property type="match status" value="2"/>
</dbReference>
<proteinExistence type="predicted"/>
<dbReference type="SUPFAM" id="SSF74877">
    <property type="entry name" value="Major surface antigen p30, SAG1"/>
    <property type="match status" value="2"/>
</dbReference>
<reference evidence="4 5" key="1">
    <citation type="submission" date="2017-09" db="EMBL/GenBank/DDBJ databases">
        <title>Genome sequencing of Besnoitia besnoiti strain Bb-Ger1.</title>
        <authorList>
            <person name="Schares G."/>
            <person name="Venepally P."/>
            <person name="Lorenzi H.A."/>
        </authorList>
    </citation>
    <scope>NUCLEOTIDE SEQUENCE [LARGE SCALE GENOMIC DNA]</scope>
    <source>
        <strain evidence="4 5">Bb-Ger1</strain>
    </source>
</reference>
<dbReference type="InterPro" id="IPR007226">
    <property type="entry name" value="SRS_dom"/>
</dbReference>
<dbReference type="EMBL" id="NWUJ01000003">
    <property type="protein sequence ID" value="PFH36171.1"/>
    <property type="molecule type" value="Genomic_DNA"/>
</dbReference>
<evidence type="ECO:0000313" key="5">
    <source>
        <dbReference type="Proteomes" id="UP000224006"/>
    </source>
</evidence>
<feature type="domain" description="SRS" evidence="3">
    <location>
        <begin position="206"/>
        <end position="342"/>
    </location>
</feature>
<keyword evidence="2" id="KW-0472">Membrane</keyword>
<dbReference type="GeneID" id="40309293"/>
<evidence type="ECO:0000256" key="2">
    <source>
        <dbReference type="SAM" id="Phobius"/>
    </source>
</evidence>
<keyword evidence="2" id="KW-0812">Transmembrane</keyword>
<dbReference type="InterPro" id="IPR036755">
    <property type="entry name" value="SRS_dom_sf"/>
</dbReference>
<dbReference type="VEuPathDB" id="ToxoDB:BESB_043630"/>
<evidence type="ECO:0000256" key="1">
    <source>
        <dbReference type="SAM" id="MobiDB-lite"/>
    </source>
</evidence>
<sequence>MQTYSGFDGRSGVFMSSTKMLVLMCIGGFLLFSVGQAVEGQLANAEGHSADGILPNSQEPVSSTCKVTNDGQQNNEGPTAATLTISKDTLSATLRCEGEGNAVVPTDKTMVCIDEENATVQTCTGSTAKQVALTGLLAPAKSEPITKSSPPSSANVQERTLKIQESQLPFTDKTFFVGCQKKSNTNDTKCKVTVKVKARASSAQRNAVVCAYGEDSNNEGPVRVEMSEEQNKLSIDCGQDGAFFSVTYTEYCPPESTDLRECTEKFADLLPSFSPSWWVKGDKGAPSVFTIPATDFPAADRQFMVGCAPRSTSAERPKVTDQKDESAPSSVRSSLCRVVVTVKATRASSATSRVQTFTAASAVAAAMGFIVWLPALA</sequence>
<evidence type="ECO:0000259" key="3">
    <source>
        <dbReference type="Pfam" id="PF04092"/>
    </source>
</evidence>
<feature type="transmembrane region" description="Helical" evidence="2">
    <location>
        <begin position="357"/>
        <end position="376"/>
    </location>
</feature>
<evidence type="ECO:0000313" key="4">
    <source>
        <dbReference type="EMBL" id="PFH36171.1"/>
    </source>
</evidence>
<gene>
    <name evidence="4" type="ORF">BESB_043630</name>
</gene>
<feature type="domain" description="SRS" evidence="3">
    <location>
        <begin position="64"/>
        <end position="196"/>
    </location>
</feature>
<dbReference type="KEGG" id="bbes:BESB_043630"/>
<dbReference type="PRINTS" id="PR01801">
    <property type="entry name" value="SURFCEANTIGN"/>
</dbReference>
<organism evidence="4 5">
    <name type="scientific">Besnoitia besnoiti</name>
    <name type="common">Apicomplexan protozoan</name>
    <dbReference type="NCBI Taxonomy" id="94643"/>
    <lineage>
        <taxon>Eukaryota</taxon>
        <taxon>Sar</taxon>
        <taxon>Alveolata</taxon>
        <taxon>Apicomplexa</taxon>
        <taxon>Conoidasida</taxon>
        <taxon>Coccidia</taxon>
        <taxon>Eucoccidiorida</taxon>
        <taxon>Eimeriorina</taxon>
        <taxon>Sarcocystidae</taxon>
        <taxon>Besnoitia</taxon>
    </lineage>
</organism>
<accession>A0A2A9MIU0</accession>